<sequence>MKPNLPRKMPLVTLAVAVCQKSTASAELLVMQHHPIVPIRPFWSNYICPEWVRQFVSSDIDDDARCSRIGEAN</sequence>
<accession>A0AAV4W4Q1</accession>
<dbReference type="EMBL" id="BPLR01015571">
    <property type="protein sequence ID" value="GIY77045.1"/>
    <property type="molecule type" value="Genomic_DNA"/>
</dbReference>
<comment type="caution">
    <text evidence="1">The sequence shown here is derived from an EMBL/GenBank/DDBJ whole genome shotgun (WGS) entry which is preliminary data.</text>
</comment>
<name>A0AAV4W4Q1_CAEEX</name>
<gene>
    <name evidence="1" type="ORF">CEXT_692321</name>
</gene>
<protein>
    <recommendedName>
        <fullName evidence="3">Secreted protein</fullName>
    </recommendedName>
</protein>
<evidence type="ECO:0000313" key="2">
    <source>
        <dbReference type="Proteomes" id="UP001054945"/>
    </source>
</evidence>
<proteinExistence type="predicted"/>
<dbReference type="AlphaFoldDB" id="A0AAV4W4Q1"/>
<reference evidence="1 2" key="1">
    <citation type="submission" date="2021-06" db="EMBL/GenBank/DDBJ databases">
        <title>Caerostris extrusa draft genome.</title>
        <authorList>
            <person name="Kono N."/>
            <person name="Arakawa K."/>
        </authorList>
    </citation>
    <scope>NUCLEOTIDE SEQUENCE [LARGE SCALE GENOMIC DNA]</scope>
</reference>
<dbReference type="Proteomes" id="UP001054945">
    <property type="component" value="Unassembled WGS sequence"/>
</dbReference>
<evidence type="ECO:0008006" key="3">
    <source>
        <dbReference type="Google" id="ProtNLM"/>
    </source>
</evidence>
<keyword evidence="2" id="KW-1185">Reference proteome</keyword>
<evidence type="ECO:0000313" key="1">
    <source>
        <dbReference type="EMBL" id="GIY77045.1"/>
    </source>
</evidence>
<organism evidence="1 2">
    <name type="scientific">Caerostris extrusa</name>
    <name type="common">Bark spider</name>
    <name type="synonym">Caerostris bankana</name>
    <dbReference type="NCBI Taxonomy" id="172846"/>
    <lineage>
        <taxon>Eukaryota</taxon>
        <taxon>Metazoa</taxon>
        <taxon>Ecdysozoa</taxon>
        <taxon>Arthropoda</taxon>
        <taxon>Chelicerata</taxon>
        <taxon>Arachnida</taxon>
        <taxon>Araneae</taxon>
        <taxon>Araneomorphae</taxon>
        <taxon>Entelegynae</taxon>
        <taxon>Araneoidea</taxon>
        <taxon>Araneidae</taxon>
        <taxon>Caerostris</taxon>
    </lineage>
</organism>